<dbReference type="KEGG" id="kme:H0A61_01522"/>
<evidence type="ECO:0000313" key="1">
    <source>
        <dbReference type="EMBL" id="QSQ09163.1"/>
    </source>
</evidence>
<keyword evidence="2" id="KW-1185">Reference proteome</keyword>
<dbReference type="Proteomes" id="UP000662904">
    <property type="component" value="Chromosome"/>
</dbReference>
<gene>
    <name evidence="1" type="ORF">H0A61_01522</name>
</gene>
<sequence length="274" mass="28816">MNIQFTLTVPEGKRLIAEGIVSLPEIKRVLESGKILLKGGTTVSAISERLIGRKLRISGRISPLGTKGSRKNVSLPHSILIMGHNIYEVDDKLEETVNSMGPEDICLISANAIDSEGNAAMMAGAPLGGNPGRIISGLMAEGVNIIIPVGLEKLIPGKIQQAVAASGRKKPDTAMGMAVGLIPLTGRVFTEIDAIKAISGLDAVVIGRGGICGAEGASVFAVEGPEKQCKNLMDIIRDIKGKGISGDEMTLEECRPGSPGCKYHLACMYREGFK</sequence>
<protein>
    <submittedName>
        <fullName evidence="1">Uncharacterized protein</fullName>
    </submittedName>
</protein>
<name>A0A8A0RLN6_9FIRM</name>
<accession>A0A8A0RLN6</accession>
<evidence type="ECO:0000313" key="2">
    <source>
        <dbReference type="Proteomes" id="UP000662904"/>
    </source>
</evidence>
<organism evidence="1 2">
    <name type="scientific">Koleobacter methoxysyntrophicus</name>
    <dbReference type="NCBI Taxonomy" id="2751313"/>
    <lineage>
        <taxon>Bacteria</taxon>
        <taxon>Bacillati</taxon>
        <taxon>Bacillota</taxon>
        <taxon>Clostridia</taxon>
        <taxon>Koleobacterales</taxon>
        <taxon>Koleobacteraceae</taxon>
        <taxon>Koleobacter</taxon>
    </lineage>
</organism>
<dbReference type="EMBL" id="CP059066">
    <property type="protein sequence ID" value="QSQ09163.1"/>
    <property type="molecule type" value="Genomic_DNA"/>
</dbReference>
<dbReference type="AlphaFoldDB" id="A0A8A0RLN6"/>
<dbReference type="RefSeq" id="WP_206706523.1">
    <property type="nucleotide sequence ID" value="NZ_CP059066.1"/>
</dbReference>
<proteinExistence type="predicted"/>
<reference evidence="1" key="1">
    <citation type="submission" date="2020-07" db="EMBL/GenBank/DDBJ databases">
        <title>Koleobacter methoxysyntrophicus gen. nov., sp. nov., a novel anaerobic bacterium isolated from deep subsurface oil field and proposal of Koleobacterales ord. nov. in the phylum Firmicutes.</title>
        <authorList>
            <person name="Sakamoto S."/>
            <person name="Tamaki H."/>
        </authorList>
    </citation>
    <scope>NUCLEOTIDE SEQUENCE</scope>
    <source>
        <strain evidence="1">NRmbB1</strain>
    </source>
</reference>